<dbReference type="AlphaFoldDB" id="A0AAP0HIM7"/>
<sequence>MERRFDEFITELRRMLPQAQQVPTPHTSLDAEPEVDEELRPPVEGCPLLGYERGCRKGEGWSSSPMPPTT</sequence>
<feature type="compositionally biased region" description="Polar residues" evidence="1">
    <location>
        <begin position="18"/>
        <end position="27"/>
    </location>
</feature>
<feature type="region of interest" description="Disordered" evidence="1">
    <location>
        <begin position="18"/>
        <end position="44"/>
    </location>
</feature>
<reference evidence="2 3" key="1">
    <citation type="submission" date="2024-01" db="EMBL/GenBank/DDBJ databases">
        <title>Genome assemblies of Stephania.</title>
        <authorList>
            <person name="Yang L."/>
        </authorList>
    </citation>
    <scope>NUCLEOTIDE SEQUENCE [LARGE SCALE GENOMIC DNA]</scope>
    <source>
        <strain evidence="2">JXDWG</strain>
        <tissue evidence="2">Leaf</tissue>
    </source>
</reference>
<evidence type="ECO:0000256" key="1">
    <source>
        <dbReference type="SAM" id="MobiDB-lite"/>
    </source>
</evidence>
<dbReference type="EMBL" id="JBBNAG010000012">
    <property type="protein sequence ID" value="KAK9088499.1"/>
    <property type="molecule type" value="Genomic_DNA"/>
</dbReference>
<dbReference type="Proteomes" id="UP001419268">
    <property type="component" value="Unassembled WGS sequence"/>
</dbReference>
<organism evidence="2 3">
    <name type="scientific">Stephania cephalantha</name>
    <dbReference type="NCBI Taxonomy" id="152367"/>
    <lineage>
        <taxon>Eukaryota</taxon>
        <taxon>Viridiplantae</taxon>
        <taxon>Streptophyta</taxon>
        <taxon>Embryophyta</taxon>
        <taxon>Tracheophyta</taxon>
        <taxon>Spermatophyta</taxon>
        <taxon>Magnoliopsida</taxon>
        <taxon>Ranunculales</taxon>
        <taxon>Menispermaceae</taxon>
        <taxon>Menispermoideae</taxon>
        <taxon>Cissampelideae</taxon>
        <taxon>Stephania</taxon>
    </lineage>
</organism>
<protein>
    <submittedName>
        <fullName evidence="2">Uncharacterized protein</fullName>
    </submittedName>
</protein>
<name>A0AAP0HIM7_9MAGN</name>
<gene>
    <name evidence="2" type="ORF">Scep_027581</name>
</gene>
<proteinExistence type="predicted"/>
<evidence type="ECO:0000313" key="3">
    <source>
        <dbReference type="Proteomes" id="UP001419268"/>
    </source>
</evidence>
<keyword evidence="3" id="KW-1185">Reference proteome</keyword>
<evidence type="ECO:0000313" key="2">
    <source>
        <dbReference type="EMBL" id="KAK9088499.1"/>
    </source>
</evidence>
<accession>A0AAP0HIM7</accession>
<comment type="caution">
    <text evidence="2">The sequence shown here is derived from an EMBL/GenBank/DDBJ whole genome shotgun (WGS) entry which is preliminary data.</text>
</comment>